<name>A0ABU5A984_9HYPH</name>
<reference evidence="1 2" key="1">
    <citation type="submission" date="2023-08" db="EMBL/GenBank/DDBJ databases">
        <title>Implementing the SeqCode for naming new Mesorhizobium species isolated from Vachellia karroo root nodules.</title>
        <authorList>
            <person name="Van Lill M."/>
        </authorList>
    </citation>
    <scope>NUCLEOTIDE SEQUENCE [LARGE SCALE GENOMIC DNA]</scope>
    <source>
        <strain evidence="1 2">VK25D</strain>
    </source>
</reference>
<evidence type="ECO:0000313" key="1">
    <source>
        <dbReference type="EMBL" id="MDX8534273.1"/>
    </source>
</evidence>
<dbReference type="RefSeq" id="WP_320251681.1">
    <property type="nucleotide sequence ID" value="NZ_JAVIIQ010000012.1"/>
</dbReference>
<sequence>MLITVAFNDPQVIEWQTKLIAHYVPGAVHLVVDNSNNTAAKASIQDVCAAAGIRYFVVTGNPWVKKKTDGNDGSRSHGYALNWAWANIVVPNRPSMVGVLDHDIFPVKETDPFHLLEGYTVGGTVKPLPDGRWYLWPGFAFFNFDRLPHARLNFGKDWLDDMDTGGLNWRQLYRSLKRHELHEASLLQSPISDDIPIEDALFDRIDDDWIHESRHSTSMAIHMDAARRQRLLFLKRQHTANMLSALEGSRS</sequence>
<accession>A0ABU5A984</accession>
<protein>
    <recommendedName>
        <fullName evidence="3">Glycosyltransferase</fullName>
    </recommendedName>
</protein>
<organism evidence="1 2">
    <name type="scientific">Mesorhizobium vachelliae</name>
    <dbReference type="NCBI Taxonomy" id="3072309"/>
    <lineage>
        <taxon>Bacteria</taxon>
        <taxon>Pseudomonadati</taxon>
        <taxon>Pseudomonadota</taxon>
        <taxon>Alphaproteobacteria</taxon>
        <taxon>Hyphomicrobiales</taxon>
        <taxon>Phyllobacteriaceae</taxon>
        <taxon>Mesorhizobium</taxon>
    </lineage>
</organism>
<dbReference type="EMBL" id="JAVIIQ010000012">
    <property type="protein sequence ID" value="MDX8534273.1"/>
    <property type="molecule type" value="Genomic_DNA"/>
</dbReference>
<evidence type="ECO:0000313" key="2">
    <source>
        <dbReference type="Proteomes" id="UP001285154"/>
    </source>
</evidence>
<dbReference type="Proteomes" id="UP001285154">
    <property type="component" value="Unassembled WGS sequence"/>
</dbReference>
<gene>
    <name evidence="1" type="ORF">RFM42_25005</name>
</gene>
<evidence type="ECO:0008006" key="3">
    <source>
        <dbReference type="Google" id="ProtNLM"/>
    </source>
</evidence>
<proteinExistence type="predicted"/>
<keyword evidence="2" id="KW-1185">Reference proteome</keyword>
<comment type="caution">
    <text evidence="1">The sequence shown here is derived from an EMBL/GenBank/DDBJ whole genome shotgun (WGS) entry which is preliminary data.</text>
</comment>